<keyword evidence="1" id="KW-0472">Membrane</keyword>
<evidence type="ECO:0000256" key="1">
    <source>
        <dbReference type="SAM" id="Phobius"/>
    </source>
</evidence>
<keyword evidence="1" id="KW-1133">Transmembrane helix</keyword>
<protein>
    <recommendedName>
        <fullName evidence="5">Protein BatD</fullName>
    </recommendedName>
</protein>
<dbReference type="STRING" id="926562.Oweho_2623"/>
<feature type="chain" id="PRO_5003515685" description="Protein BatD" evidence="2">
    <location>
        <begin position="19"/>
        <end position="304"/>
    </location>
</feature>
<sequence length="304" mass="34834">MKKLFSILTLLFTTLAWAQPVRFSAEIDTNRILIGDQFTLQLKGEVNEGTNFEWPIIPDTISGLDFVDISKIDTTLKDGIWQLSQKLTLTSFDSGYVAIPPLTLKANGEEASSQAVAVVVAFPELVEEQDYYDIKEPLEPPFNWMPILIGVGILIVLAVGIWLFIKWWKKRKANKELTPEQMMSPYEYAQLQLSEIEKDQLLQSGKIKEYYSRLTDVMRLYMERQMNINAMESTADELIDKMKELRLATELKEKIDRLLHLSALVKYAKEKPSVSQNEEALVTVKHFLEQTKPAEKEENAELSV</sequence>
<proteinExistence type="predicted"/>
<dbReference type="AlphaFoldDB" id="G8R8X9"/>
<dbReference type="HOGENOM" id="CLU_060895_0_0_10"/>
<feature type="transmembrane region" description="Helical" evidence="1">
    <location>
        <begin position="144"/>
        <end position="165"/>
    </location>
</feature>
<evidence type="ECO:0000256" key="2">
    <source>
        <dbReference type="SAM" id="SignalP"/>
    </source>
</evidence>
<dbReference type="RefSeq" id="WP_014202936.1">
    <property type="nucleotide sequence ID" value="NC_016599.1"/>
</dbReference>
<dbReference type="eggNOG" id="COG3088">
    <property type="taxonomic scope" value="Bacteria"/>
</dbReference>
<name>G8R8X9_OWEHD</name>
<keyword evidence="2" id="KW-0732">Signal</keyword>
<evidence type="ECO:0000313" key="4">
    <source>
        <dbReference type="Proteomes" id="UP000005631"/>
    </source>
</evidence>
<dbReference type="EMBL" id="CP003156">
    <property type="protein sequence ID" value="AEV33587.1"/>
    <property type="molecule type" value="Genomic_DNA"/>
</dbReference>
<accession>G8R8X9</accession>
<feature type="signal peptide" evidence="2">
    <location>
        <begin position="1"/>
        <end position="18"/>
    </location>
</feature>
<dbReference type="OrthoDB" id="9807384at2"/>
<reference evidence="3 4" key="1">
    <citation type="journal article" date="2012" name="Stand. Genomic Sci.">
        <title>Genome sequence of the orange-pigmented seawater bacterium Owenweeksia hongkongensis type strain (UST20020801(T)).</title>
        <authorList>
            <person name="Riedel T."/>
            <person name="Held B."/>
            <person name="Nolan M."/>
            <person name="Lucas S."/>
            <person name="Lapidus A."/>
            <person name="Tice H."/>
            <person name="Del Rio T.G."/>
            <person name="Cheng J.F."/>
            <person name="Han C."/>
            <person name="Tapia R."/>
            <person name="Goodwin L.A."/>
            <person name="Pitluck S."/>
            <person name="Liolios K."/>
            <person name="Mavromatis K."/>
            <person name="Pagani I."/>
            <person name="Ivanova N."/>
            <person name="Mikhailova N."/>
            <person name="Pati A."/>
            <person name="Chen A."/>
            <person name="Palaniappan K."/>
            <person name="Rohde M."/>
            <person name="Tindall B.J."/>
            <person name="Detter J.C."/>
            <person name="Goker M."/>
            <person name="Woyke T."/>
            <person name="Bristow J."/>
            <person name="Eisen J.A."/>
            <person name="Markowitz V."/>
            <person name="Hugenholtz P."/>
            <person name="Klenk H.P."/>
            <person name="Kyrpides N.C."/>
        </authorList>
    </citation>
    <scope>NUCLEOTIDE SEQUENCE</scope>
    <source>
        <strain evidence="4">DSM 17368 / JCM 12287 / NRRL B-23963</strain>
    </source>
</reference>
<evidence type="ECO:0000313" key="3">
    <source>
        <dbReference type="EMBL" id="AEV33587.1"/>
    </source>
</evidence>
<dbReference type="Proteomes" id="UP000005631">
    <property type="component" value="Chromosome"/>
</dbReference>
<gene>
    <name evidence="3" type="ordered locus">Oweho_2623</name>
</gene>
<keyword evidence="4" id="KW-1185">Reference proteome</keyword>
<keyword evidence="1" id="KW-0812">Transmembrane</keyword>
<organism evidence="3 4">
    <name type="scientific">Owenweeksia hongkongensis (strain DSM 17368 / CIP 108786 / JCM 12287 / NRRL B-23963 / UST20020801)</name>
    <dbReference type="NCBI Taxonomy" id="926562"/>
    <lineage>
        <taxon>Bacteria</taxon>
        <taxon>Pseudomonadati</taxon>
        <taxon>Bacteroidota</taxon>
        <taxon>Flavobacteriia</taxon>
        <taxon>Flavobacteriales</taxon>
        <taxon>Owenweeksiaceae</taxon>
        <taxon>Owenweeksia</taxon>
    </lineage>
</organism>
<evidence type="ECO:0008006" key="5">
    <source>
        <dbReference type="Google" id="ProtNLM"/>
    </source>
</evidence>
<dbReference type="KEGG" id="oho:Oweho_2623"/>